<name>A0ABS9GXI4_9BACL</name>
<evidence type="ECO:0000259" key="2">
    <source>
        <dbReference type="PROSITE" id="PS50943"/>
    </source>
</evidence>
<dbReference type="EMBL" id="JAKIJS010000001">
    <property type="protein sequence ID" value="MCF6136395.1"/>
    <property type="molecule type" value="Genomic_DNA"/>
</dbReference>
<evidence type="ECO:0000313" key="4">
    <source>
        <dbReference type="Proteomes" id="UP001649381"/>
    </source>
</evidence>
<organism evidence="3 4">
    <name type="scientific">Pseudalkalibacillus berkeleyi</name>
    <dbReference type="NCBI Taxonomy" id="1069813"/>
    <lineage>
        <taxon>Bacteria</taxon>
        <taxon>Bacillati</taxon>
        <taxon>Bacillota</taxon>
        <taxon>Bacilli</taxon>
        <taxon>Bacillales</taxon>
        <taxon>Fictibacillaceae</taxon>
        <taxon>Pseudalkalibacillus</taxon>
    </lineage>
</organism>
<dbReference type="Gene3D" id="1.25.40.10">
    <property type="entry name" value="Tetratricopeptide repeat domain"/>
    <property type="match status" value="2"/>
</dbReference>
<dbReference type="CDD" id="cd00093">
    <property type="entry name" value="HTH_XRE"/>
    <property type="match status" value="1"/>
</dbReference>
<evidence type="ECO:0000313" key="3">
    <source>
        <dbReference type="EMBL" id="MCF6136395.1"/>
    </source>
</evidence>
<dbReference type="PROSITE" id="PS50943">
    <property type="entry name" value="HTH_CROC1"/>
    <property type="match status" value="1"/>
</dbReference>
<dbReference type="SUPFAM" id="SSF48452">
    <property type="entry name" value="TPR-like"/>
    <property type="match status" value="2"/>
</dbReference>
<sequence length="443" mass="50684">MESSVGTRIKRLRKDLGLTQGDLAGDQLSRAMLSLIERDLTTPSLRTIEYLSYKLGVSVGDLLGEIKDASMPLTTADDIQKGLNICQTLFKVKKYSEAESRLNELVNIKSVHFPNKWLAYKLLGRIHQKMDQHESALTHFKESLSYLSSTDTNEIVEVYYYITLSNRKLDKYKEGIVAALKASALINTYHAEVDCLLEINILYNLALCYCRIKEFQKGLDVVDDAMAIMEKNDIKFSNGHFYMLKGIAELYMRKYAAGFLSTRSAIDYFDPVVDTHRYIGSRINLGILLRKQNKAVQSLEELHACLDEAEKLNFTAHAVNNYYELSLSYLYIDNIELAEHYIQLGIERSERKSHLQAQCHYALGKVLMKKTEHQSAIKEFNKSESIFNTHKNDSWLALVKSEKAICYKSLDDHQQSFDNLLESNRLLLSNDLKLISTELPIMS</sequence>
<dbReference type="InterPro" id="IPR019734">
    <property type="entry name" value="TPR_rpt"/>
</dbReference>
<reference evidence="3 4" key="1">
    <citation type="submission" date="2022-01" db="EMBL/GenBank/DDBJ databases">
        <title>Alkalihalobacillus sp. EGI L200015, a novel bacterium isolated from a salt lake sediment.</title>
        <authorList>
            <person name="Gao L."/>
            <person name="Fang B.-Z."/>
            <person name="Li W.-J."/>
        </authorList>
    </citation>
    <scope>NUCLEOTIDE SEQUENCE [LARGE SCALE GENOMIC DNA]</scope>
    <source>
        <strain evidence="3 4">KCTC 12718</strain>
    </source>
</reference>
<protein>
    <submittedName>
        <fullName evidence="3">Helix-turn-helix domain-containing protein</fullName>
    </submittedName>
</protein>
<dbReference type="InterPro" id="IPR050807">
    <property type="entry name" value="TransReg_Diox_bact_type"/>
</dbReference>
<accession>A0ABS9GXI4</accession>
<dbReference type="InterPro" id="IPR010982">
    <property type="entry name" value="Lambda_DNA-bd_dom_sf"/>
</dbReference>
<dbReference type="Pfam" id="PF01381">
    <property type="entry name" value="HTH_3"/>
    <property type="match status" value="1"/>
</dbReference>
<dbReference type="Proteomes" id="UP001649381">
    <property type="component" value="Unassembled WGS sequence"/>
</dbReference>
<dbReference type="SUPFAM" id="SSF47413">
    <property type="entry name" value="lambda repressor-like DNA-binding domains"/>
    <property type="match status" value="1"/>
</dbReference>
<keyword evidence="4" id="KW-1185">Reference proteome</keyword>
<dbReference type="PANTHER" id="PTHR46797">
    <property type="entry name" value="HTH-TYPE TRANSCRIPTIONAL REGULATOR"/>
    <property type="match status" value="1"/>
</dbReference>
<feature type="domain" description="HTH cro/C1-type" evidence="2">
    <location>
        <begin position="9"/>
        <end position="62"/>
    </location>
</feature>
<keyword evidence="1" id="KW-0238">DNA-binding</keyword>
<gene>
    <name evidence="3" type="ORF">L2716_01550</name>
</gene>
<dbReference type="RefSeq" id="WP_236331022.1">
    <property type="nucleotide sequence ID" value="NZ_JAKIJS010000001.1"/>
</dbReference>
<dbReference type="InterPro" id="IPR001387">
    <property type="entry name" value="Cro/C1-type_HTH"/>
</dbReference>
<dbReference type="PANTHER" id="PTHR46797:SF1">
    <property type="entry name" value="METHYLPHOSPHONATE SYNTHASE"/>
    <property type="match status" value="1"/>
</dbReference>
<dbReference type="InterPro" id="IPR011990">
    <property type="entry name" value="TPR-like_helical_dom_sf"/>
</dbReference>
<evidence type="ECO:0000256" key="1">
    <source>
        <dbReference type="ARBA" id="ARBA00023125"/>
    </source>
</evidence>
<dbReference type="SMART" id="SM00530">
    <property type="entry name" value="HTH_XRE"/>
    <property type="match status" value="1"/>
</dbReference>
<dbReference type="SMART" id="SM00028">
    <property type="entry name" value="TPR"/>
    <property type="match status" value="5"/>
</dbReference>
<proteinExistence type="predicted"/>
<comment type="caution">
    <text evidence="3">The sequence shown here is derived from an EMBL/GenBank/DDBJ whole genome shotgun (WGS) entry which is preliminary data.</text>
</comment>